<accession>A0ACC0C2E3</accession>
<evidence type="ECO:0000313" key="2">
    <source>
        <dbReference type="Proteomes" id="UP001060085"/>
    </source>
</evidence>
<evidence type="ECO:0000313" key="1">
    <source>
        <dbReference type="EMBL" id="KAI5679050.1"/>
    </source>
</evidence>
<proteinExistence type="predicted"/>
<gene>
    <name evidence="1" type="ORF">M9H77_10000</name>
</gene>
<name>A0ACC0C2E3_CATRO</name>
<sequence length="787" mass="90294">MALYKHIGEVLPERRGVGNGVDKSLVQAENNLRNSRRGRRFTRISAQRLLYWVFSLTALFLIYLAIFGFNIHFHVKLESGILPLRKEGLSMPEFSRVGEKTSQEDSSMHDVSRIGEKESQDSVLMQPRKKPRRQRFFPCEVKFLDSVNYFIEPKEFVNSTQFSLGYVEREESNFSGDKFEPRFAGHQSLEEREMSFYARNQTIHCGFVKGLEGISSTGFDINEVDKKYMSSCTIVVSSCIFGSSDFLRRPASKLMSEYSKKNVCFAMFVDEQTLSKLSTEGHIPDDAGYVGLWKIIVVRNLPYEDMRKTGKVPKLLSHRLFPSSRYSIWLDSKLRLVADPMLIIEHFLWRTGSEYAISNHYTRHCVWDEVFQNKRLNKYNHTAIDEQFNFYKSDGLTKFDTSDPNIPLPSYVPEGSFIVRAHTPMSNLFSCLWFNEVDRFTSRDQLSFAYTYLKLRRMNPHRPFRLYMFKKNLKIHRCFTIFKLSFSDFRIVNADHLQSCFTIELNRLHPFIDLSIPNLVACCSIEVLMMEGCTFLRAVKPMNLKLTQSLSLRCSSTLPSSRIHTGGEKLVKKAYDGLLLDAGGTLLQLAKPVAQTYHEIGQKYGLKTTPDEIKQGFKRAFAAPWPDKLRYQGDGKPFWKLVVSEATGCANNDYFEEVYEYYANGDAWHLPAGAYETMLVLKNAGVKLAVVSNFDTRLRKLLKDLGVLELFDAVIISSEVGYEKPNARIFMTALDQISAEASRAVHVGDDQEADKEGANAVGIDCWLWGKEVKTFSDIKRRILLTES</sequence>
<dbReference type="Proteomes" id="UP001060085">
    <property type="component" value="Linkage Group LG02"/>
</dbReference>
<keyword evidence="2" id="KW-1185">Reference proteome</keyword>
<organism evidence="1 2">
    <name type="scientific">Catharanthus roseus</name>
    <name type="common">Madagascar periwinkle</name>
    <name type="synonym">Vinca rosea</name>
    <dbReference type="NCBI Taxonomy" id="4058"/>
    <lineage>
        <taxon>Eukaryota</taxon>
        <taxon>Viridiplantae</taxon>
        <taxon>Streptophyta</taxon>
        <taxon>Embryophyta</taxon>
        <taxon>Tracheophyta</taxon>
        <taxon>Spermatophyta</taxon>
        <taxon>Magnoliopsida</taxon>
        <taxon>eudicotyledons</taxon>
        <taxon>Gunneridae</taxon>
        <taxon>Pentapetalae</taxon>
        <taxon>asterids</taxon>
        <taxon>lamiids</taxon>
        <taxon>Gentianales</taxon>
        <taxon>Apocynaceae</taxon>
        <taxon>Rauvolfioideae</taxon>
        <taxon>Vinceae</taxon>
        <taxon>Catharanthinae</taxon>
        <taxon>Catharanthus</taxon>
    </lineage>
</organism>
<protein>
    <submittedName>
        <fullName evidence="1">Uncharacterized protein</fullName>
    </submittedName>
</protein>
<dbReference type="EMBL" id="CM044702">
    <property type="protein sequence ID" value="KAI5679050.1"/>
    <property type="molecule type" value="Genomic_DNA"/>
</dbReference>
<comment type="caution">
    <text evidence="1">The sequence shown here is derived from an EMBL/GenBank/DDBJ whole genome shotgun (WGS) entry which is preliminary data.</text>
</comment>
<reference evidence="2" key="1">
    <citation type="journal article" date="2023" name="Nat. Plants">
        <title>Single-cell RNA sequencing provides a high-resolution roadmap for understanding the multicellular compartmentation of specialized metabolism.</title>
        <authorList>
            <person name="Sun S."/>
            <person name="Shen X."/>
            <person name="Li Y."/>
            <person name="Li Y."/>
            <person name="Wang S."/>
            <person name="Li R."/>
            <person name="Zhang H."/>
            <person name="Shen G."/>
            <person name="Guo B."/>
            <person name="Wei J."/>
            <person name="Xu J."/>
            <person name="St-Pierre B."/>
            <person name="Chen S."/>
            <person name="Sun C."/>
        </authorList>
    </citation>
    <scope>NUCLEOTIDE SEQUENCE [LARGE SCALE GENOMIC DNA]</scope>
</reference>